<evidence type="ECO:0000256" key="6">
    <source>
        <dbReference type="ARBA" id="ARBA00022692"/>
    </source>
</evidence>
<evidence type="ECO:0000256" key="13">
    <source>
        <dbReference type="SAM" id="Phobius"/>
    </source>
</evidence>
<evidence type="ECO:0000313" key="14">
    <source>
        <dbReference type="EMBL" id="TPG57492.1"/>
    </source>
</evidence>
<dbReference type="GO" id="GO:0046872">
    <property type="term" value="F:metal ion binding"/>
    <property type="evidence" value="ECO:0007669"/>
    <property type="project" value="UniProtKB-KW"/>
</dbReference>
<dbReference type="AlphaFoldDB" id="A0A502G796"/>
<dbReference type="GO" id="GO:0006099">
    <property type="term" value="P:tricarboxylic acid cycle"/>
    <property type="evidence" value="ECO:0007669"/>
    <property type="project" value="InterPro"/>
</dbReference>
<feature type="transmembrane region" description="Helical" evidence="13">
    <location>
        <begin position="45"/>
        <end position="68"/>
    </location>
</feature>
<dbReference type="EMBL" id="RCZP01000008">
    <property type="protein sequence ID" value="TPG57492.1"/>
    <property type="molecule type" value="Genomic_DNA"/>
</dbReference>
<dbReference type="InterPro" id="IPR000701">
    <property type="entry name" value="SuccDH_FuR_B_TM-su"/>
</dbReference>
<evidence type="ECO:0000256" key="1">
    <source>
        <dbReference type="ARBA" id="ARBA00004050"/>
    </source>
</evidence>
<evidence type="ECO:0000256" key="8">
    <source>
        <dbReference type="ARBA" id="ARBA00022989"/>
    </source>
</evidence>
<comment type="similarity">
    <text evidence="3">Belongs to the cytochrome b560 family.</text>
</comment>
<dbReference type="SUPFAM" id="SSF81343">
    <property type="entry name" value="Fumarate reductase respiratory complex transmembrane subunits"/>
    <property type="match status" value="1"/>
</dbReference>
<evidence type="ECO:0000256" key="3">
    <source>
        <dbReference type="ARBA" id="ARBA00007244"/>
    </source>
</evidence>
<comment type="subcellular location">
    <subcellularLocation>
        <location evidence="2">Membrane</location>
        <topology evidence="2">Multi-pass membrane protein</topology>
    </subcellularLocation>
</comment>
<comment type="caution">
    <text evidence="14">The sequence shown here is derived from an EMBL/GenBank/DDBJ whole genome shotgun (WGS) entry which is preliminary data.</text>
</comment>
<comment type="function">
    <text evidence="1">Membrane-anchoring subunit of succinate dehydrogenase (SDH).</text>
</comment>
<evidence type="ECO:0000256" key="9">
    <source>
        <dbReference type="ARBA" id="ARBA00023004"/>
    </source>
</evidence>
<keyword evidence="7 12" id="KW-0479">Metal-binding</keyword>
<keyword evidence="5 12" id="KW-0349">Heme</keyword>
<dbReference type="OrthoDB" id="9799441at2"/>
<reference evidence="14 15" key="1">
    <citation type="journal article" date="2019" name="Environ. Microbiol.">
        <title>Species interactions and distinct microbial communities in high Arctic permafrost affected cryosols are associated with the CH4 and CO2 gas fluxes.</title>
        <authorList>
            <person name="Altshuler I."/>
            <person name="Hamel J."/>
            <person name="Turney S."/>
            <person name="Magnuson E."/>
            <person name="Levesque R."/>
            <person name="Greer C."/>
            <person name="Whyte L.G."/>
        </authorList>
    </citation>
    <scope>NUCLEOTIDE SEQUENCE [LARGE SCALE GENOMIC DNA]</scope>
    <source>
        <strain evidence="14 15">S9.3B</strain>
    </source>
</reference>
<dbReference type="CDD" id="cd03499">
    <property type="entry name" value="SQR_TypeC_SdhC"/>
    <property type="match status" value="1"/>
</dbReference>
<evidence type="ECO:0000256" key="11">
    <source>
        <dbReference type="ARBA" id="ARBA00025912"/>
    </source>
</evidence>
<dbReference type="InterPro" id="IPR034804">
    <property type="entry name" value="SQR/QFR_C/D"/>
</dbReference>
<dbReference type="NCBIfam" id="TIGR02970">
    <property type="entry name" value="succ_dehyd_cytB"/>
    <property type="match status" value="1"/>
</dbReference>
<evidence type="ECO:0000256" key="5">
    <source>
        <dbReference type="ARBA" id="ARBA00022617"/>
    </source>
</evidence>
<dbReference type="Proteomes" id="UP000317078">
    <property type="component" value="Unassembled WGS sequence"/>
</dbReference>
<evidence type="ECO:0000256" key="10">
    <source>
        <dbReference type="ARBA" id="ARBA00023136"/>
    </source>
</evidence>
<comment type="cofactor">
    <cofactor evidence="12">
        <name>heme</name>
        <dbReference type="ChEBI" id="CHEBI:30413"/>
    </cofactor>
    <text evidence="12">The heme is bound between the two transmembrane subunits.</text>
</comment>
<name>A0A502G796_9PROT</name>
<dbReference type="PANTHER" id="PTHR10978">
    <property type="entry name" value="SUCCINATE DEHYDROGENASE CYTOCHROME B560 SUBUNIT"/>
    <property type="match status" value="1"/>
</dbReference>
<dbReference type="GO" id="GO:0016020">
    <property type="term" value="C:membrane"/>
    <property type="evidence" value="ECO:0007669"/>
    <property type="project" value="UniProtKB-SubCell"/>
</dbReference>
<dbReference type="InterPro" id="IPR018495">
    <property type="entry name" value="Succ_DH_cyt_bsu_CS"/>
</dbReference>
<feature type="transmembrane region" description="Helical" evidence="13">
    <location>
        <begin position="127"/>
        <end position="149"/>
    </location>
</feature>
<dbReference type="PANTHER" id="PTHR10978:SF5">
    <property type="entry name" value="SUCCINATE DEHYDROGENASE CYTOCHROME B560 SUBUNIT, MITOCHONDRIAL"/>
    <property type="match status" value="1"/>
</dbReference>
<dbReference type="RefSeq" id="WP_140882992.1">
    <property type="nucleotide sequence ID" value="NZ_RCZP01000008.1"/>
</dbReference>
<organism evidence="14 15">
    <name type="scientific">Muricoccus nepalensis</name>
    <dbReference type="NCBI Taxonomy" id="1854500"/>
    <lineage>
        <taxon>Bacteria</taxon>
        <taxon>Pseudomonadati</taxon>
        <taxon>Pseudomonadota</taxon>
        <taxon>Alphaproteobacteria</taxon>
        <taxon>Acetobacterales</taxon>
        <taxon>Roseomonadaceae</taxon>
        <taxon>Muricoccus</taxon>
    </lineage>
</organism>
<keyword evidence="15" id="KW-1185">Reference proteome</keyword>
<dbReference type="Pfam" id="PF01127">
    <property type="entry name" value="Sdh_cyt"/>
    <property type="match status" value="1"/>
</dbReference>
<dbReference type="InterPro" id="IPR014314">
    <property type="entry name" value="Succ_DH_cytb556"/>
</dbReference>
<keyword evidence="9 12" id="KW-0408">Iron</keyword>
<gene>
    <name evidence="14" type="primary">sdhC</name>
    <name evidence="14" type="ORF">EAH89_11260</name>
</gene>
<evidence type="ECO:0000256" key="4">
    <source>
        <dbReference type="ARBA" id="ARBA00020076"/>
    </source>
</evidence>
<sequence>MAENHHDAREATMVGRRTDGTLVRRPLSPHLQVYDMLQMTSATSIMHRITGSAWSVGLAFFVWWIVALASGPAAYANVQWFMGSFIGVILLFGLTAVVWYHTLAGVRHLYWDAGYGYDIPTTYRTGWAAIIGTGVLTVLTWIVAVIAWAS</sequence>
<proteinExistence type="inferred from homology"/>
<dbReference type="PROSITE" id="PS01001">
    <property type="entry name" value="SDH_CYT_2"/>
    <property type="match status" value="1"/>
</dbReference>
<protein>
    <recommendedName>
        <fullName evidence="4">Succinate dehydrogenase cytochrome b556 subunit</fullName>
    </recommendedName>
</protein>
<dbReference type="PIRSF" id="PIRSF000178">
    <property type="entry name" value="SDH_cyt_b560"/>
    <property type="match status" value="1"/>
</dbReference>
<dbReference type="GO" id="GO:0009055">
    <property type="term" value="F:electron transfer activity"/>
    <property type="evidence" value="ECO:0007669"/>
    <property type="project" value="InterPro"/>
</dbReference>
<evidence type="ECO:0000256" key="7">
    <source>
        <dbReference type="ARBA" id="ARBA00022723"/>
    </source>
</evidence>
<evidence type="ECO:0000256" key="12">
    <source>
        <dbReference type="PIRSR" id="PIRSR000178-1"/>
    </source>
</evidence>
<keyword evidence="8 13" id="KW-1133">Transmembrane helix</keyword>
<feature type="transmembrane region" description="Helical" evidence="13">
    <location>
        <begin position="80"/>
        <end position="101"/>
    </location>
</feature>
<evidence type="ECO:0000256" key="2">
    <source>
        <dbReference type="ARBA" id="ARBA00004141"/>
    </source>
</evidence>
<accession>A0A502G796</accession>
<evidence type="ECO:0000313" key="15">
    <source>
        <dbReference type="Proteomes" id="UP000317078"/>
    </source>
</evidence>
<feature type="binding site" description="axial binding residue" evidence="12">
    <location>
        <position position="101"/>
    </location>
    <ligand>
        <name>heme</name>
        <dbReference type="ChEBI" id="CHEBI:30413"/>
        <note>ligand shared with second transmembrane subunit</note>
    </ligand>
    <ligandPart>
        <name>Fe</name>
        <dbReference type="ChEBI" id="CHEBI:18248"/>
    </ligandPart>
</feature>
<dbReference type="Gene3D" id="1.20.1300.10">
    <property type="entry name" value="Fumarate reductase/succinate dehydrogenase, transmembrane subunit"/>
    <property type="match status" value="1"/>
</dbReference>
<comment type="subunit">
    <text evidence="11">Part of an enzyme complex containing four subunits: a flavoprotein, an iron-sulfur protein, plus two membrane-anchoring proteins, SdhC and SdhD. The complex can form homotrimers.</text>
</comment>
<keyword evidence="10 13" id="KW-0472">Membrane</keyword>
<keyword evidence="6 13" id="KW-0812">Transmembrane</keyword>